<keyword evidence="2" id="KW-1185">Reference proteome</keyword>
<dbReference type="Proteomes" id="UP000291084">
    <property type="component" value="Chromosome 8"/>
</dbReference>
<evidence type="ECO:0000313" key="1">
    <source>
        <dbReference type="EMBL" id="BAT93858.1"/>
    </source>
</evidence>
<accession>A0A0S3SM34</accession>
<evidence type="ECO:0000313" key="2">
    <source>
        <dbReference type="Proteomes" id="UP000291084"/>
    </source>
</evidence>
<organism evidence="1 2">
    <name type="scientific">Vigna angularis var. angularis</name>
    <dbReference type="NCBI Taxonomy" id="157739"/>
    <lineage>
        <taxon>Eukaryota</taxon>
        <taxon>Viridiplantae</taxon>
        <taxon>Streptophyta</taxon>
        <taxon>Embryophyta</taxon>
        <taxon>Tracheophyta</taxon>
        <taxon>Spermatophyta</taxon>
        <taxon>Magnoliopsida</taxon>
        <taxon>eudicotyledons</taxon>
        <taxon>Gunneridae</taxon>
        <taxon>Pentapetalae</taxon>
        <taxon>rosids</taxon>
        <taxon>fabids</taxon>
        <taxon>Fabales</taxon>
        <taxon>Fabaceae</taxon>
        <taxon>Papilionoideae</taxon>
        <taxon>50 kb inversion clade</taxon>
        <taxon>NPAAA clade</taxon>
        <taxon>indigoferoid/millettioid clade</taxon>
        <taxon>Phaseoleae</taxon>
        <taxon>Vigna</taxon>
    </lineage>
</organism>
<gene>
    <name evidence="1" type="primary">Vigan.08G040200</name>
    <name evidence="1" type="ORF">VIGAN_08040200</name>
</gene>
<dbReference type="AlphaFoldDB" id="A0A0S3SM34"/>
<sequence>SKSPMRFITESSAGANTVIPFGSATPDSCIPRNEATAEYPPLFRVWMARLKESEAPEVRFLAEQKEFESELGP</sequence>
<dbReference type="EMBL" id="AP015041">
    <property type="protein sequence ID" value="BAT93858.1"/>
    <property type="molecule type" value="Genomic_DNA"/>
</dbReference>
<reference evidence="1 2" key="1">
    <citation type="journal article" date="2015" name="Sci. Rep.">
        <title>The power of single molecule real-time sequencing technology in the de novo assembly of a eukaryotic genome.</title>
        <authorList>
            <person name="Sakai H."/>
            <person name="Naito K."/>
            <person name="Ogiso-Tanaka E."/>
            <person name="Takahashi Y."/>
            <person name="Iseki K."/>
            <person name="Muto C."/>
            <person name="Satou K."/>
            <person name="Teruya K."/>
            <person name="Shiroma A."/>
            <person name="Shimoji M."/>
            <person name="Hirano T."/>
            <person name="Itoh T."/>
            <person name="Kaga A."/>
            <person name="Tomooka N."/>
        </authorList>
    </citation>
    <scope>NUCLEOTIDE SEQUENCE [LARGE SCALE GENOMIC DNA]</scope>
    <source>
        <strain evidence="2">cv. Shumari</strain>
    </source>
</reference>
<protein>
    <submittedName>
        <fullName evidence="1">Uncharacterized protein</fullName>
    </submittedName>
</protein>
<proteinExistence type="predicted"/>
<name>A0A0S3SM34_PHAAN</name>
<feature type="non-terminal residue" evidence="1">
    <location>
        <position position="1"/>
    </location>
</feature>